<dbReference type="Pfam" id="PF01751">
    <property type="entry name" value="Toprim"/>
    <property type="match status" value="1"/>
</dbReference>
<keyword evidence="8 13" id="KW-0799">Topoisomerase</keyword>
<keyword evidence="5" id="KW-0677">Repeat</keyword>
<dbReference type="InterPro" id="IPR013497">
    <property type="entry name" value="Topo_IA_cen"/>
</dbReference>
<dbReference type="InterPro" id="IPR003601">
    <property type="entry name" value="Topo_IA_2"/>
</dbReference>
<dbReference type="PROSITE" id="PS52039">
    <property type="entry name" value="TOPO_IA_2"/>
    <property type="match status" value="1"/>
</dbReference>
<keyword evidence="7" id="KW-0862">Zinc</keyword>
<feature type="non-terminal residue" evidence="19">
    <location>
        <position position="1122"/>
    </location>
</feature>
<dbReference type="Gene3D" id="1.10.290.10">
    <property type="entry name" value="Topoisomerase I, domain 4"/>
    <property type="match status" value="1"/>
</dbReference>
<dbReference type="GO" id="GO:0008270">
    <property type="term" value="F:zinc ion binding"/>
    <property type="evidence" value="ECO:0007669"/>
    <property type="project" value="UniProtKB-KW"/>
</dbReference>
<dbReference type="SMART" id="SM00493">
    <property type="entry name" value="TOPRIM"/>
    <property type="match status" value="1"/>
</dbReference>
<dbReference type="InterPro" id="IPR013825">
    <property type="entry name" value="Topo_IA_cen_sub2"/>
</dbReference>
<evidence type="ECO:0000256" key="2">
    <source>
        <dbReference type="ARBA" id="ARBA00009446"/>
    </source>
</evidence>
<dbReference type="InterPro" id="IPR034144">
    <property type="entry name" value="TOPRIM_TopoIII"/>
</dbReference>
<sequence length="1122" mass="127654">SNKFITFEAKNCQQCQNHVMAFFKSCTIALNCTIYYGLKSKASNLSGKNFSYTFCLLRQYCSKSIMKVLNVAEKPDAAKNIAGYLSHGTSRRREGFSKYNKIFEFDVQLWGQNCQMLMTSVSGHLLGYDFTNAYRKWHSCHPLNLFDAPVSKRCVEENHENIKRTLEREARFCNALIIWTDCDREGENIGFEIIQVCQAIKPNIRVYRAKFSEITRSSVERALQNLVQPDKAMSDAVDVRSELDLRIGAAFTRFQTLRLQKVFPNTLGDLLISYGSCQFPTLGFVVERFLAIDRFKSEPYWKLNVMDDREEISVEFRWARVRLFEKMPCQIFLDMCLEQPEATVEKVTCKPKSKWRPLPLDTIELEKQGSRKLRINAKETMRIAERLYTQGFISYPRTETNIFPKELNLRSLVEQQVNNQEWGNFAQNLLESGITPRQGKKSDQAHPPIHPIKYTDNLYGNEAKVYEFVVRHFLACLSKNAEGRETTVEIDIAGEKFKANGLEIITKNYLDVYIYEKWNNKQIHSYEQRQVFRPTSIDMVEEKTSAPNLLTEAELIALMDKHGIGTDATHADHIDTIKSRQYVGLTDTQHFMPGKLGIGLVMGYDNMGFQMSKPHLRADLEKDLQLICESKKNPNEVLQNQINKYREVFQVAIERANLIDDSLAHYLDERPLQTEQIQLNTPVISTIFKCPKCGSGMVLKQRRQGRGKYITCMGYPECTNVIWFPEAVEDVEVLNETCNRCTENIYKLKFKLVRNVIPMYGTSHTTCIGCDTIFNEMLNIKEDCIKQTGRTNYTAHNNTRNTLNSTSSTSQSTSNTFQSRNTQPVSNSTGFVRNNNNVGLIGTSAVSSGRPNIQNQNSNISQPNSSNRSNTVNRNTISDNRENHFSWINSSDFNNPGNRANQSTFRDSRNTNNVKDIWGNTDNNAEIICHCHETAIQLTVKKDGPNKGRLFYKCAKPQGSGCNFFLWGSDSAESNTESEHSTWESNSNRNNDSAGHFSGAGTSNNDWGNPSTNNVMCNCNQLARKLTVHKDGPNKGRHFYGCPKGVNSTCNFFKWADEDDTNDSHTDWSNSTARGIGNKARSKFSQKGNAPKRPKLTGGKRKCGNCGLEGHTRKKCPNNAMD</sequence>
<dbReference type="InterPro" id="IPR013826">
    <property type="entry name" value="Topo_IA_cen_sub3"/>
</dbReference>
<comment type="function">
    <text evidence="11">Releases the supercoiling and torsional tension of DNA introduced during the DNA replication and transcription by transiently cleaving and rejoining one strand of the DNA duplex. Introduces a single-strand break via transesterification at a target site in duplex DNA. The scissile phosphodiester is attacked by the catalytic tyrosine of the enzyme, resulting in the formation of a DNA-(5'-phosphotyrosyl)-enzyme intermediate and the expulsion of a 3'-OH DNA strand. The free DNA strand than undergoes passage around the unbroken strand thus removing DNA supercoils. Finally, in the religation step, the DNA 3'-OH attacks the covalent intermediate to expel the active-site tyrosine and restore the DNA phosphodiester backbone. Weakly relaxes negative supercoils and displays a distinct preference for binding single-stranded DNA.</text>
</comment>
<protein>
    <recommendedName>
        <fullName evidence="3 13">DNA topoisomerase</fullName>
        <ecNumber evidence="3 13">5.6.2.1</ecNumber>
    </recommendedName>
</protein>
<dbReference type="PANTHER" id="PTHR11390">
    <property type="entry name" value="PROKARYOTIC DNA TOPOISOMERASE"/>
    <property type="match status" value="1"/>
</dbReference>
<feature type="compositionally biased region" description="Low complexity" evidence="14">
    <location>
        <begin position="850"/>
        <end position="878"/>
    </location>
</feature>
<dbReference type="PRINTS" id="PR00417">
    <property type="entry name" value="PRTPISMRASEI"/>
</dbReference>
<evidence type="ECO:0000256" key="3">
    <source>
        <dbReference type="ARBA" id="ARBA00012891"/>
    </source>
</evidence>
<evidence type="ECO:0000259" key="15">
    <source>
        <dbReference type="PROSITE" id="PS50158"/>
    </source>
</evidence>
<evidence type="ECO:0000256" key="13">
    <source>
        <dbReference type="RuleBase" id="RU362092"/>
    </source>
</evidence>
<comment type="catalytic activity">
    <reaction evidence="1 13">
        <text>ATP-independent breakage of single-stranded DNA, followed by passage and rejoining.</text>
        <dbReference type="EC" id="5.6.2.1"/>
    </reaction>
</comment>
<dbReference type="CDD" id="cd00186">
    <property type="entry name" value="TOP1Ac"/>
    <property type="match status" value="1"/>
</dbReference>
<dbReference type="InterPro" id="IPR023405">
    <property type="entry name" value="Topo_IA_core_domain"/>
</dbReference>
<evidence type="ECO:0000313" key="20">
    <source>
        <dbReference type="Proteomes" id="UP000670152"/>
    </source>
</evidence>
<dbReference type="InterPro" id="IPR006171">
    <property type="entry name" value="TOPRIM_dom"/>
</dbReference>
<dbReference type="InterPro" id="IPR000380">
    <property type="entry name" value="Topo_IA"/>
</dbReference>
<dbReference type="AlphaFoldDB" id="A0A836KBL8"/>
<feature type="domain" description="GRF-type" evidence="17">
    <location>
        <begin position="1017"/>
        <end position="1059"/>
    </location>
</feature>
<organism evidence="19 20">
    <name type="scientific">Acromyrmex heyeri</name>
    <dbReference type="NCBI Taxonomy" id="230685"/>
    <lineage>
        <taxon>Eukaryota</taxon>
        <taxon>Metazoa</taxon>
        <taxon>Ecdysozoa</taxon>
        <taxon>Arthropoda</taxon>
        <taxon>Hexapoda</taxon>
        <taxon>Insecta</taxon>
        <taxon>Pterygota</taxon>
        <taxon>Neoptera</taxon>
        <taxon>Endopterygota</taxon>
        <taxon>Hymenoptera</taxon>
        <taxon>Apocrita</taxon>
        <taxon>Aculeata</taxon>
        <taxon>Formicoidea</taxon>
        <taxon>Formicidae</taxon>
        <taxon>Myrmicinae</taxon>
        <taxon>Acromyrmex</taxon>
    </lineage>
</organism>
<comment type="function">
    <text evidence="13">Introduces a single-strand break via transesterification at a target site in duplex DNA. Releases the supercoiling and torsional tension of DNA introduced during the DNA replication and transcription by transiently cleaving and rejoining one strand of the DNA duplex. The scissile phosphodiester is attacked by the catalytic tyrosine of the enzyme, resulting in the formation of a DNA-(5'-phosphotyrosyl)-enzyme intermediate and the expulsion of a 3'-OH DNA strand.</text>
</comment>
<dbReference type="Gene3D" id="3.30.65.10">
    <property type="entry name" value="Bacterial Topoisomerase I, domain 1"/>
    <property type="match status" value="1"/>
</dbReference>
<evidence type="ECO:0000259" key="16">
    <source>
        <dbReference type="PROSITE" id="PS50880"/>
    </source>
</evidence>
<dbReference type="InterPro" id="IPR001878">
    <property type="entry name" value="Znf_CCHC"/>
</dbReference>
<dbReference type="GO" id="GO:0031422">
    <property type="term" value="C:RecQ family helicase-topoisomerase III complex"/>
    <property type="evidence" value="ECO:0007669"/>
    <property type="project" value="TreeGrafter"/>
</dbReference>
<feature type="compositionally biased region" description="Polar residues" evidence="14">
    <location>
        <begin position="983"/>
        <end position="993"/>
    </location>
</feature>
<feature type="compositionally biased region" description="Polar residues" evidence="14">
    <location>
        <begin position="886"/>
        <end position="909"/>
    </location>
</feature>
<proteinExistence type="inferred from homology"/>
<dbReference type="FunFam" id="1.10.460.10:FF:000003">
    <property type="entry name" value="DNA topoisomerase"/>
    <property type="match status" value="1"/>
</dbReference>
<dbReference type="PROSITE" id="PS51999">
    <property type="entry name" value="ZF_GRF"/>
    <property type="match status" value="2"/>
</dbReference>
<reference evidence="19 20" key="1">
    <citation type="submission" date="2020-02" db="EMBL/GenBank/DDBJ databases">
        <title>Relaxed selection underlies rapid genomic changes in the transitions from sociality to social parasitism in ants.</title>
        <authorList>
            <person name="Bi X."/>
        </authorList>
    </citation>
    <scope>NUCLEOTIDE SEQUENCE [LARGE SCALE GENOMIC DNA]</scope>
    <source>
        <strain evidence="19">BGI-DK2014b</strain>
        <tissue evidence="19">Whole body</tissue>
    </source>
</reference>
<dbReference type="Pfam" id="PF01131">
    <property type="entry name" value="Topoisom_bac"/>
    <property type="match status" value="1"/>
</dbReference>
<dbReference type="InterPro" id="IPR003602">
    <property type="entry name" value="Topo_IA_DNA-bd_dom"/>
</dbReference>
<evidence type="ECO:0000259" key="18">
    <source>
        <dbReference type="PROSITE" id="PS52039"/>
    </source>
</evidence>
<keyword evidence="4" id="KW-0479">Metal-binding</keyword>
<feature type="domain" description="GRF-type" evidence="17">
    <location>
        <begin position="929"/>
        <end position="971"/>
    </location>
</feature>
<dbReference type="GO" id="GO:0006310">
    <property type="term" value="P:DNA recombination"/>
    <property type="evidence" value="ECO:0007669"/>
    <property type="project" value="TreeGrafter"/>
</dbReference>
<dbReference type="FunFam" id="3.40.50.140:FF:000003">
    <property type="entry name" value="DNA topoisomerase"/>
    <property type="match status" value="1"/>
</dbReference>
<dbReference type="Pfam" id="PF01396">
    <property type="entry name" value="Zn_ribbon_Top1"/>
    <property type="match status" value="1"/>
</dbReference>
<dbReference type="PROSITE" id="PS50158">
    <property type="entry name" value="ZF_CCHC"/>
    <property type="match status" value="1"/>
</dbReference>
<dbReference type="GO" id="GO:0005634">
    <property type="term" value="C:nucleus"/>
    <property type="evidence" value="ECO:0007669"/>
    <property type="project" value="TreeGrafter"/>
</dbReference>
<evidence type="ECO:0000256" key="10">
    <source>
        <dbReference type="ARBA" id="ARBA00023235"/>
    </source>
</evidence>
<dbReference type="OrthoDB" id="430051at2759"/>
<accession>A0A836KBL8</accession>
<evidence type="ECO:0000256" key="9">
    <source>
        <dbReference type="ARBA" id="ARBA00023125"/>
    </source>
</evidence>
<keyword evidence="6 12" id="KW-0863">Zinc-finger</keyword>
<feature type="region of interest" description="Disordered" evidence="14">
    <location>
        <begin position="975"/>
        <end position="1005"/>
    </location>
</feature>
<dbReference type="Proteomes" id="UP000670152">
    <property type="component" value="Unassembled WGS sequence"/>
</dbReference>
<evidence type="ECO:0000256" key="1">
    <source>
        <dbReference type="ARBA" id="ARBA00000213"/>
    </source>
</evidence>
<keyword evidence="10 13" id="KW-0413">Isomerase</keyword>
<feature type="compositionally biased region" description="Polar residues" evidence="14">
    <location>
        <begin position="824"/>
        <end position="849"/>
    </location>
</feature>
<evidence type="ECO:0000256" key="6">
    <source>
        <dbReference type="ARBA" id="ARBA00022771"/>
    </source>
</evidence>
<dbReference type="Pfam" id="PF06839">
    <property type="entry name" value="Zn_ribbon_GRF"/>
    <property type="match status" value="2"/>
</dbReference>
<evidence type="ECO:0000256" key="4">
    <source>
        <dbReference type="ARBA" id="ARBA00022723"/>
    </source>
</evidence>
<feature type="domain" description="CCHC-type" evidence="15">
    <location>
        <begin position="1101"/>
        <end position="1118"/>
    </location>
</feature>
<dbReference type="EC" id="5.6.2.1" evidence="3 13"/>
<dbReference type="Gene3D" id="2.70.20.10">
    <property type="entry name" value="Topoisomerase I, domain 3"/>
    <property type="match status" value="1"/>
</dbReference>
<evidence type="ECO:0000256" key="7">
    <source>
        <dbReference type="ARBA" id="ARBA00022833"/>
    </source>
</evidence>
<dbReference type="PROSITE" id="PS00396">
    <property type="entry name" value="TOPO_IA_1"/>
    <property type="match status" value="1"/>
</dbReference>
<dbReference type="SUPFAM" id="SSF56712">
    <property type="entry name" value="Prokaryotic type I DNA topoisomerase"/>
    <property type="match status" value="1"/>
</dbReference>
<evidence type="ECO:0000256" key="5">
    <source>
        <dbReference type="ARBA" id="ARBA00022737"/>
    </source>
</evidence>
<feature type="compositionally biased region" description="Low complexity" evidence="14">
    <location>
        <begin position="797"/>
        <end position="823"/>
    </location>
</feature>
<evidence type="ECO:0000256" key="14">
    <source>
        <dbReference type="SAM" id="MobiDB-lite"/>
    </source>
</evidence>
<dbReference type="FunFam" id="1.10.290.10:FF:000001">
    <property type="entry name" value="DNA topoisomerase"/>
    <property type="match status" value="1"/>
</dbReference>
<name>A0A836KBL8_9HYME</name>
<dbReference type="EMBL" id="JAANIB010001116">
    <property type="protein sequence ID" value="KAG5344371.1"/>
    <property type="molecule type" value="Genomic_DNA"/>
</dbReference>
<dbReference type="GO" id="GO:0006265">
    <property type="term" value="P:DNA topological change"/>
    <property type="evidence" value="ECO:0007669"/>
    <property type="project" value="InterPro"/>
</dbReference>
<dbReference type="GO" id="GO:0006281">
    <property type="term" value="P:DNA repair"/>
    <property type="evidence" value="ECO:0007669"/>
    <property type="project" value="TreeGrafter"/>
</dbReference>
<gene>
    <name evidence="19" type="primary">Top3a</name>
    <name evidence="19" type="ORF">G6Z77_0009831</name>
</gene>
<dbReference type="InterPro" id="IPR013498">
    <property type="entry name" value="Topo_IA_Znf"/>
</dbReference>
<feature type="domain" description="Toprim" evidence="16">
    <location>
        <begin position="67"/>
        <end position="212"/>
    </location>
</feature>
<dbReference type="CDD" id="cd03362">
    <property type="entry name" value="TOPRIM_TopoIA_TopoIII"/>
    <property type="match status" value="1"/>
</dbReference>
<feature type="non-terminal residue" evidence="19">
    <location>
        <position position="1"/>
    </location>
</feature>
<dbReference type="InterPro" id="IPR013824">
    <property type="entry name" value="Topo_IA_cen_sub1"/>
</dbReference>
<dbReference type="PROSITE" id="PS50880">
    <property type="entry name" value="TOPRIM"/>
    <property type="match status" value="1"/>
</dbReference>
<comment type="caution">
    <text evidence="19">The sequence shown here is derived from an EMBL/GenBank/DDBJ whole genome shotgun (WGS) entry which is preliminary data.</text>
</comment>
<evidence type="ECO:0000313" key="19">
    <source>
        <dbReference type="EMBL" id="KAG5344371.1"/>
    </source>
</evidence>
<dbReference type="InterPro" id="IPR010666">
    <property type="entry name" value="Znf_GRF"/>
</dbReference>
<dbReference type="GO" id="GO:0003917">
    <property type="term" value="F:DNA topoisomerase type I (single strand cut, ATP-independent) activity"/>
    <property type="evidence" value="ECO:0007669"/>
    <property type="project" value="UniProtKB-EC"/>
</dbReference>
<dbReference type="SMART" id="SM00436">
    <property type="entry name" value="TOP1Bc"/>
    <property type="match status" value="1"/>
</dbReference>
<evidence type="ECO:0000259" key="17">
    <source>
        <dbReference type="PROSITE" id="PS51999"/>
    </source>
</evidence>
<keyword evidence="9 13" id="KW-0238">DNA-binding</keyword>
<dbReference type="SMART" id="SM00437">
    <property type="entry name" value="TOP1Ac"/>
    <property type="match status" value="1"/>
</dbReference>
<dbReference type="PANTHER" id="PTHR11390:SF21">
    <property type="entry name" value="DNA TOPOISOMERASE 3-ALPHA"/>
    <property type="match status" value="1"/>
</dbReference>
<dbReference type="Gene3D" id="3.40.50.140">
    <property type="match status" value="1"/>
</dbReference>
<keyword evidence="20" id="KW-1185">Reference proteome</keyword>
<comment type="similarity">
    <text evidence="2 13">Belongs to the type IA topoisomerase family.</text>
</comment>
<dbReference type="Gene3D" id="1.10.460.10">
    <property type="entry name" value="Topoisomerase I, domain 2"/>
    <property type="match status" value="1"/>
</dbReference>
<dbReference type="InterPro" id="IPR023406">
    <property type="entry name" value="Topo_IA_AS"/>
</dbReference>
<evidence type="ECO:0000256" key="12">
    <source>
        <dbReference type="PROSITE-ProRule" id="PRU00047"/>
    </source>
</evidence>
<dbReference type="GO" id="GO:0003677">
    <property type="term" value="F:DNA binding"/>
    <property type="evidence" value="ECO:0007669"/>
    <property type="project" value="UniProtKB-KW"/>
</dbReference>
<feature type="domain" description="Topo IA-type catalytic" evidence="18">
    <location>
        <begin position="230"/>
        <end position="649"/>
    </location>
</feature>
<evidence type="ECO:0000256" key="11">
    <source>
        <dbReference type="ARBA" id="ARBA00056363"/>
    </source>
</evidence>
<evidence type="ECO:0000256" key="8">
    <source>
        <dbReference type="ARBA" id="ARBA00023029"/>
    </source>
</evidence>
<feature type="region of interest" description="Disordered" evidence="14">
    <location>
        <begin position="795"/>
        <end position="909"/>
    </location>
</feature>